<dbReference type="AlphaFoldDB" id="A0AAU8CA66"/>
<name>A0AAU8CA66_9EURY</name>
<feature type="compositionally biased region" description="Basic and acidic residues" evidence="1">
    <location>
        <begin position="321"/>
        <end position="332"/>
    </location>
</feature>
<dbReference type="KEGG" id="hanx:ABSL23_11125"/>
<organism evidence="2">
    <name type="scientific">Halobacterium sp. NMX12-1</name>
    <dbReference type="NCBI Taxonomy" id="3166650"/>
    <lineage>
        <taxon>Archaea</taxon>
        <taxon>Methanobacteriati</taxon>
        <taxon>Methanobacteriota</taxon>
        <taxon>Stenosarchaea group</taxon>
        <taxon>Halobacteria</taxon>
        <taxon>Halobacteriales</taxon>
        <taxon>Halobacteriaceae</taxon>
        <taxon>Halobacterium</taxon>
    </lineage>
</organism>
<gene>
    <name evidence="2" type="ORF">ABSL23_11125</name>
</gene>
<accession>A0AAU8CA66</accession>
<dbReference type="GeneID" id="91109707"/>
<evidence type="ECO:0008006" key="3">
    <source>
        <dbReference type="Google" id="ProtNLM"/>
    </source>
</evidence>
<dbReference type="RefSeq" id="WP_353633798.1">
    <property type="nucleotide sequence ID" value="NZ_CP159204.1"/>
</dbReference>
<evidence type="ECO:0000256" key="1">
    <source>
        <dbReference type="SAM" id="MobiDB-lite"/>
    </source>
</evidence>
<dbReference type="InterPro" id="IPR017850">
    <property type="entry name" value="Alkaline_phosphatase_core_sf"/>
</dbReference>
<evidence type="ECO:0000313" key="2">
    <source>
        <dbReference type="EMBL" id="XCF15786.1"/>
    </source>
</evidence>
<dbReference type="EMBL" id="CP159204">
    <property type="protein sequence ID" value="XCF15786.1"/>
    <property type="molecule type" value="Genomic_DNA"/>
</dbReference>
<proteinExistence type="predicted"/>
<feature type="region of interest" description="Disordered" evidence="1">
    <location>
        <begin position="300"/>
        <end position="332"/>
    </location>
</feature>
<sequence length="332" mass="37981">MTVSFRKWVSHSVSNLRDSSKSIASRLFRPIYYIYVAIFLTVTKWRPWGTNVFERAWDAVIILDACRVDALREVEDEYDFLTVEDSITSVGSTSFEWMNHTFDSGYRGEIEQTAYVSGNGYTERVLGQGGDTGHAAMPFGPTEYDVVDPEDFGYLEELWRAEFDDDSEWMINGDAGSRIHPKYTTDRAIRAGREQDAERLIVHYMYPHDPFPLADSPELFRPFDALRSGEISREAAWDEYVTHLRLVLDEVERLLENLDAEEVVITADHGEAFGKYGFYRHVIGCPLSCMRKVPWGKASATDEKKYESRAPAPESSNKTTSAEERLENLGYL</sequence>
<dbReference type="Gene3D" id="3.40.720.10">
    <property type="entry name" value="Alkaline Phosphatase, subunit A"/>
    <property type="match status" value="1"/>
</dbReference>
<dbReference type="SUPFAM" id="SSF53649">
    <property type="entry name" value="Alkaline phosphatase-like"/>
    <property type="match status" value="1"/>
</dbReference>
<reference evidence="2" key="1">
    <citation type="submission" date="2024-06" db="EMBL/GenBank/DDBJ databases">
        <title>Genome Sequence of an extremely halophilic archaeon isolated from Permian era halite, Salado Formation, Carlsbad, New Mexico: Halobacterium sp. strain NMX12-1.</title>
        <authorList>
            <person name="Sotoa L."/>
            <person name="DasSarma P."/>
            <person name="Anton B.P."/>
            <person name="Vincze T."/>
            <person name="Verma I."/>
            <person name="Eralp B."/>
            <person name="Powers D.W."/>
            <person name="Dozier B.L."/>
            <person name="Roberts R.J."/>
            <person name="DasSarma S."/>
        </authorList>
    </citation>
    <scope>NUCLEOTIDE SEQUENCE</scope>
    <source>
        <strain evidence="2">NMX12-1</strain>
    </source>
</reference>
<protein>
    <recommendedName>
        <fullName evidence="3">Sulfatase N-terminal domain-containing protein</fullName>
    </recommendedName>
</protein>